<sequence length="236" mass="25810">MTHLRNGAKKTLDTKAELIVNQKYFTTGEYRRAGNDGINARPAEFKVSALVGHGTNFESALKGILNANLQLVPQIRQFELQGSNPTTGEASGKSGATELNRSYVSTSGDPISDFSVNKQYATRSSDSNAHLNEVNTRFATMPVVIWGDGVGAGQMTGRVGSEVPFQRVNMRVLAFKDTSSRDEARRVLQQIGEHYGVPEIAKLRLATFDDLDGTPSKQSVWDKAVEVGSREADFQR</sequence>
<organism evidence="1 2">
    <name type="scientific">Paraburkholderia humisilvae</name>
    <dbReference type="NCBI Taxonomy" id="627669"/>
    <lineage>
        <taxon>Bacteria</taxon>
        <taxon>Pseudomonadati</taxon>
        <taxon>Pseudomonadota</taxon>
        <taxon>Betaproteobacteria</taxon>
        <taxon>Burkholderiales</taxon>
        <taxon>Burkholderiaceae</taxon>
        <taxon>Paraburkholderia</taxon>
    </lineage>
</organism>
<evidence type="ECO:0000313" key="2">
    <source>
        <dbReference type="Proteomes" id="UP000494363"/>
    </source>
</evidence>
<accession>A0A6J5FBH5</accession>
<dbReference type="AlphaFoldDB" id="A0A6J5FBH5"/>
<name>A0A6J5FBH5_9BURK</name>
<keyword evidence="2" id="KW-1185">Reference proteome</keyword>
<gene>
    <name evidence="1" type="ORF">LMG29542_08189</name>
</gene>
<reference evidence="1 2" key="1">
    <citation type="submission" date="2020-04" db="EMBL/GenBank/DDBJ databases">
        <authorList>
            <person name="De Canck E."/>
        </authorList>
    </citation>
    <scope>NUCLEOTIDE SEQUENCE [LARGE SCALE GENOMIC DNA]</scope>
    <source>
        <strain evidence="1 2">LMG 29542</strain>
    </source>
</reference>
<proteinExistence type="predicted"/>
<evidence type="ECO:0000313" key="1">
    <source>
        <dbReference type="EMBL" id="CAB3774807.1"/>
    </source>
</evidence>
<protein>
    <submittedName>
        <fullName evidence="1">Uncharacterized protein</fullName>
    </submittedName>
</protein>
<dbReference type="Proteomes" id="UP000494363">
    <property type="component" value="Unassembled WGS sequence"/>
</dbReference>
<dbReference type="EMBL" id="CADIKH010000175">
    <property type="protein sequence ID" value="CAB3774807.1"/>
    <property type="molecule type" value="Genomic_DNA"/>
</dbReference>